<dbReference type="Proteomes" id="UP001159428">
    <property type="component" value="Unassembled WGS sequence"/>
</dbReference>
<evidence type="ECO:0000256" key="1">
    <source>
        <dbReference type="ARBA" id="ARBA00005291"/>
    </source>
</evidence>
<dbReference type="Gene3D" id="3.30.70.100">
    <property type="match status" value="2"/>
</dbReference>
<dbReference type="InterPro" id="IPR012577">
    <property type="entry name" value="NIPSNAP"/>
</dbReference>
<dbReference type="SUPFAM" id="SSF54909">
    <property type="entry name" value="Dimeric alpha+beta barrel"/>
    <property type="match status" value="2"/>
</dbReference>
<dbReference type="InterPro" id="IPR051557">
    <property type="entry name" value="NipSnap_domain"/>
</dbReference>
<dbReference type="AlphaFoldDB" id="A0AAU9XXP1"/>
<evidence type="ECO:0000313" key="3">
    <source>
        <dbReference type="EMBL" id="CAH3162468.1"/>
    </source>
</evidence>
<name>A0AAU9XXP1_9CNID</name>
<gene>
    <name evidence="3" type="ORF">PMEA_00034250</name>
</gene>
<comment type="caution">
    <text evidence="3">The sequence shown here is derived from an EMBL/GenBank/DDBJ whole genome shotgun (WGS) entry which is preliminary data.</text>
</comment>
<keyword evidence="4" id="KW-1185">Reference proteome</keyword>
<feature type="domain" description="NIPSNAP" evidence="2">
    <location>
        <begin position="50"/>
        <end position="147"/>
    </location>
</feature>
<accession>A0AAU9XXP1</accession>
<dbReference type="GO" id="GO:0000423">
    <property type="term" value="P:mitophagy"/>
    <property type="evidence" value="ECO:0007669"/>
    <property type="project" value="UniProtKB-ARBA"/>
</dbReference>
<reference evidence="3 4" key="1">
    <citation type="submission" date="2022-05" db="EMBL/GenBank/DDBJ databases">
        <authorList>
            <consortium name="Genoscope - CEA"/>
            <person name="William W."/>
        </authorList>
    </citation>
    <scope>NUCLEOTIDE SEQUENCE [LARGE SCALE GENOMIC DNA]</scope>
</reference>
<protein>
    <recommendedName>
        <fullName evidence="2">NIPSNAP domain-containing protein</fullName>
    </recommendedName>
</protein>
<comment type="similarity">
    <text evidence="1">Belongs to the NipSnap family.</text>
</comment>
<proteinExistence type="inferred from homology"/>
<sequence length="259" mass="30140">MAAVIGISLRGLCGLRQTVGRQVAVGTWLHSQMLSTSPISGQATGSPKIYEMRTYYVKPKAFAEFMQLTYDYIHLKADSNSKLNGYWTSDIGGLNEVTHIWEYDSYTEKMEAQKSLLQDETWVNNYRKKILKMLVKQDNLVMNPFPWFGVKPPLSIGGVYELRMYDLILGKKEQWEHRFIQGFFERCKLSEPVGVWFTEFGPINRVVMLWPYQSLDDRTKIRKEAQGLEEWVEAIRDCLPFEKKAFSKVLIPTQFSPWK</sequence>
<dbReference type="InterPro" id="IPR011008">
    <property type="entry name" value="Dimeric_a/b-barrel"/>
</dbReference>
<organism evidence="3 4">
    <name type="scientific">Pocillopora meandrina</name>
    <dbReference type="NCBI Taxonomy" id="46732"/>
    <lineage>
        <taxon>Eukaryota</taxon>
        <taxon>Metazoa</taxon>
        <taxon>Cnidaria</taxon>
        <taxon>Anthozoa</taxon>
        <taxon>Hexacorallia</taxon>
        <taxon>Scleractinia</taxon>
        <taxon>Astrocoeniina</taxon>
        <taxon>Pocilloporidae</taxon>
        <taxon>Pocillopora</taxon>
    </lineage>
</organism>
<feature type="domain" description="NIPSNAP" evidence="2">
    <location>
        <begin position="160"/>
        <end position="257"/>
    </location>
</feature>
<dbReference type="Pfam" id="PF07978">
    <property type="entry name" value="NIPSNAP"/>
    <property type="match status" value="2"/>
</dbReference>
<dbReference type="GO" id="GO:0005739">
    <property type="term" value="C:mitochondrion"/>
    <property type="evidence" value="ECO:0007669"/>
    <property type="project" value="TreeGrafter"/>
</dbReference>
<evidence type="ECO:0000313" key="4">
    <source>
        <dbReference type="Proteomes" id="UP001159428"/>
    </source>
</evidence>
<dbReference type="PANTHER" id="PTHR21017">
    <property type="entry name" value="NIPSNAP-RELATED"/>
    <property type="match status" value="1"/>
</dbReference>
<evidence type="ECO:0000259" key="2">
    <source>
        <dbReference type="Pfam" id="PF07978"/>
    </source>
</evidence>
<dbReference type="EMBL" id="CALNXJ010000085">
    <property type="protein sequence ID" value="CAH3162468.1"/>
    <property type="molecule type" value="Genomic_DNA"/>
</dbReference>
<dbReference type="PANTHER" id="PTHR21017:SF19">
    <property type="entry name" value="PROTEIN NIPSNAP HOMOLOG 3B"/>
    <property type="match status" value="1"/>
</dbReference>